<sequence length="231" mass="25677">MRYQGKIASWNAQRGFGFIKPQSQPQSYSQQEQRDADLFVHVSSLTFDGRPPEPGERVSYRLGTDKDDKPCAVQVFFPDRPLSLADGFSPAPDRPLPTDNESSRSSPSKTPSRSQSTAPRARPQPTYRRKGSWQGKLIPLLVLAGIFSIYSRFSAETPSPLPAASFSQNEASSSYSAPQTPAFARQCDGRQHCAQMTSCEEATWFLRNCPNMKMDGEGDGIPCEQQWCTGW</sequence>
<evidence type="ECO:0000313" key="4">
    <source>
        <dbReference type="Proteomes" id="UP000232060"/>
    </source>
</evidence>
<reference evidence="3 4" key="1">
    <citation type="submission" date="2017-11" db="EMBL/GenBank/DDBJ databases">
        <title>Draft genome sequence of environmental isolate Aeromonas lusitania sp. nov. MDC 2473.</title>
        <authorList>
            <person name="Colston S.M."/>
            <person name="Navarro A."/>
            <person name="Martinez-Murcia A.J."/>
            <person name="Graf J."/>
        </authorList>
    </citation>
    <scope>NUCLEOTIDE SEQUENCE [LARGE SCALE GENOMIC DNA]</scope>
    <source>
        <strain evidence="3 4">MDC 2473</strain>
    </source>
</reference>
<gene>
    <name evidence="3" type="ORF">CUC44_18150</name>
</gene>
<organism evidence="3 4">
    <name type="scientific">Aeromonas lusitana</name>
    <dbReference type="NCBI Taxonomy" id="931529"/>
    <lineage>
        <taxon>Bacteria</taxon>
        <taxon>Pseudomonadati</taxon>
        <taxon>Pseudomonadota</taxon>
        <taxon>Gammaproteobacteria</taxon>
        <taxon>Aeromonadales</taxon>
        <taxon>Aeromonadaceae</taxon>
        <taxon>Aeromonas</taxon>
    </lineage>
</organism>
<keyword evidence="4" id="KW-1185">Reference proteome</keyword>
<dbReference type="InterPro" id="IPR012340">
    <property type="entry name" value="NA-bd_OB-fold"/>
</dbReference>
<protein>
    <submittedName>
        <fullName evidence="3">DNA-binding protein</fullName>
    </submittedName>
</protein>
<comment type="caution">
    <text evidence="3">The sequence shown here is derived from an EMBL/GenBank/DDBJ whole genome shotgun (WGS) entry which is preliminary data.</text>
</comment>
<evidence type="ECO:0000259" key="2">
    <source>
        <dbReference type="PROSITE" id="PS51857"/>
    </source>
</evidence>
<accession>A0A2M8H5H7</accession>
<feature type="region of interest" description="Disordered" evidence="1">
    <location>
        <begin position="84"/>
        <end position="130"/>
    </location>
</feature>
<feature type="region of interest" description="Disordered" evidence="1">
    <location>
        <begin position="44"/>
        <end position="66"/>
    </location>
</feature>
<dbReference type="Pfam" id="PF05901">
    <property type="entry name" value="Excalibur"/>
    <property type="match status" value="1"/>
</dbReference>
<feature type="compositionally biased region" description="Basic and acidic residues" evidence="1">
    <location>
        <begin position="50"/>
        <end position="66"/>
    </location>
</feature>
<dbReference type="GO" id="GO:0003677">
    <property type="term" value="F:DNA binding"/>
    <property type="evidence" value="ECO:0007669"/>
    <property type="project" value="UniProtKB-KW"/>
</dbReference>
<dbReference type="Proteomes" id="UP000232060">
    <property type="component" value="Unassembled WGS sequence"/>
</dbReference>
<dbReference type="SUPFAM" id="SSF50249">
    <property type="entry name" value="Nucleic acid-binding proteins"/>
    <property type="match status" value="1"/>
</dbReference>
<evidence type="ECO:0000256" key="1">
    <source>
        <dbReference type="SAM" id="MobiDB-lite"/>
    </source>
</evidence>
<evidence type="ECO:0000313" key="3">
    <source>
        <dbReference type="EMBL" id="PJC91813.1"/>
    </source>
</evidence>
<dbReference type="OrthoDB" id="72963at2"/>
<keyword evidence="3" id="KW-0238">DNA-binding</keyword>
<dbReference type="InterPro" id="IPR008613">
    <property type="entry name" value="Excalibur_Ca-bd_domain"/>
</dbReference>
<feature type="domain" description="CSD" evidence="2">
    <location>
        <begin position="2"/>
        <end position="77"/>
    </location>
</feature>
<dbReference type="PROSITE" id="PS51857">
    <property type="entry name" value="CSD_2"/>
    <property type="match status" value="1"/>
</dbReference>
<dbReference type="Pfam" id="PF00313">
    <property type="entry name" value="CSD"/>
    <property type="match status" value="1"/>
</dbReference>
<dbReference type="Gene3D" id="2.40.50.140">
    <property type="entry name" value="Nucleic acid-binding proteins"/>
    <property type="match status" value="1"/>
</dbReference>
<dbReference type="EMBL" id="PGCP01000036">
    <property type="protein sequence ID" value="PJC91813.1"/>
    <property type="molecule type" value="Genomic_DNA"/>
</dbReference>
<dbReference type="RefSeq" id="WP_100861261.1">
    <property type="nucleotide sequence ID" value="NZ_PGCP01000036.1"/>
</dbReference>
<dbReference type="InterPro" id="IPR002059">
    <property type="entry name" value="CSP_DNA-bd"/>
</dbReference>
<name>A0A2M8H5H7_9GAMM</name>
<dbReference type="AlphaFoldDB" id="A0A2M8H5H7"/>
<proteinExistence type="predicted"/>
<feature type="compositionally biased region" description="Low complexity" evidence="1">
    <location>
        <begin position="103"/>
        <end position="117"/>
    </location>
</feature>